<proteinExistence type="inferred from homology"/>
<keyword evidence="3" id="KW-0238">DNA-binding</keyword>
<protein>
    <submittedName>
        <fullName evidence="6">Symbiotic regulator homolog 1</fullName>
    </submittedName>
</protein>
<keyword evidence="2" id="KW-0805">Transcription regulation</keyword>
<dbReference type="Gene3D" id="1.10.10.10">
    <property type="entry name" value="Winged helix-like DNA-binding domain superfamily/Winged helix DNA-binding domain"/>
    <property type="match status" value="1"/>
</dbReference>
<dbReference type="Proteomes" id="UP000254437">
    <property type="component" value="Unassembled WGS sequence"/>
</dbReference>
<evidence type="ECO:0000256" key="4">
    <source>
        <dbReference type="ARBA" id="ARBA00023163"/>
    </source>
</evidence>
<comment type="similarity">
    <text evidence="1">Belongs to the LysR transcriptional regulatory family.</text>
</comment>
<dbReference type="InterPro" id="IPR050389">
    <property type="entry name" value="LysR-type_TF"/>
</dbReference>
<dbReference type="STRING" id="477.A9309_10835"/>
<evidence type="ECO:0000256" key="1">
    <source>
        <dbReference type="ARBA" id="ARBA00009437"/>
    </source>
</evidence>
<feature type="domain" description="HTH lysR-type" evidence="5">
    <location>
        <begin position="7"/>
        <end position="64"/>
    </location>
</feature>
<evidence type="ECO:0000256" key="2">
    <source>
        <dbReference type="ARBA" id="ARBA00023015"/>
    </source>
</evidence>
<reference evidence="6 7" key="1">
    <citation type="submission" date="2018-06" db="EMBL/GenBank/DDBJ databases">
        <authorList>
            <consortium name="Pathogen Informatics"/>
            <person name="Doyle S."/>
        </authorList>
    </citation>
    <scope>NUCLEOTIDE SEQUENCE [LARGE SCALE GENOMIC DNA]</scope>
    <source>
        <strain evidence="6 7">NCTC10359</strain>
    </source>
</reference>
<organism evidence="6 7">
    <name type="scientific">Moraxella lacunata</name>
    <dbReference type="NCBI Taxonomy" id="477"/>
    <lineage>
        <taxon>Bacteria</taxon>
        <taxon>Pseudomonadati</taxon>
        <taxon>Pseudomonadota</taxon>
        <taxon>Gammaproteobacteria</taxon>
        <taxon>Moraxellales</taxon>
        <taxon>Moraxellaceae</taxon>
        <taxon>Moraxella</taxon>
    </lineage>
</organism>
<sequence>MTDLRKLDLNLLKAFVVLLDECNVSRSAQRLSVTQPAMSGILNRLRISFNDPLFVRVQHGMQPTDRALELGKIARQILTDINSMLQPPILEPENLAMTLRIGATDYVQAIIVVPLILKLRRLAPNVQVALLPVQGQNIKTLFEQNKIDLALVGQHHITDDMPQTLLYKESYVCTMSKTHPMADTALTLDEFCELPFAMLSYNGGEFSGATDIALQKLGRKRKVMVSVDHISLLPQLLNDSDLVAVLPKHLAQTLPNVRLQNPPINIDGFTIMMTWHERTEQDMAHRWLRGVVLDVIGGVEH</sequence>
<dbReference type="SUPFAM" id="SSF53850">
    <property type="entry name" value="Periplasmic binding protein-like II"/>
    <property type="match status" value="1"/>
</dbReference>
<evidence type="ECO:0000259" key="5">
    <source>
        <dbReference type="PROSITE" id="PS50931"/>
    </source>
</evidence>
<dbReference type="GO" id="GO:0003677">
    <property type="term" value="F:DNA binding"/>
    <property type="evidence" value="ECO:0007669"/>
    <property type="project" value="UniProtKB-KW"/>
</dbReference>
<evidence type="ECO:0000313" key="6">
    <source>
        <dbReference type="EMBL" id="STZ63174.1"/>
    </source>
</evidence>
<dbReference type="PANTHER" id="PTHR30118">
    <property type="entry name" value="HTH-TYPE TRANSCRIPTIONAL REGULATOR LEUO-RELATED"/>
    <property type="match status" value="1"/>
</dbReference>
<dbReference type="PROSITE" id="PS50931">
    <property type="entry name" value="HTH_LYSR"/>
    <property type="match status" value="1"/>
</dbReference>
<name>A0A378TSB7_MORLA</name>
<dbReference type="AlphaFoldDB" id="A0A378TSB7"/>
<evidence type="ECO:0000256" key="3">
    <source>
        <dbReference type="ARBA" id="ARBA00023125"/>
    </source>
</evidence>
<dbReference type="RefSeq" id="WP_115007192.1">
    <property type="nucleotide sequence ID" value="NZ_UGQU01000002.1"/>
</dbReference>
<dbReference type="SUPFAM" id="SSF46785">
    <property type="entry name" value="Winged helix' DNA-binding domain"/>
    <property type="match status" value="1"/>
</dbReference>
<dbReference type="Gene3D" id="3.40.190.10">
    <property type="entry name" value="Periplasmic binding protein-like II"/>
    <property type="match status" value="2"/>
</dbReference>
<dbReference type="InterPro" id="IPR036390">
    <property type="entry name" value="WH_DNA-bd_sf"/>
</dbReference>
<dbReference type="InterPro" id="IPR005119">
    <property type="entry name" value="LysR_subst-bd"/>
</dbReference>
<dbReference type="EMBL" id="UGQU01000002">
    <property type="protein sequence ID" value="STZ63174.1"/>
    <property type="molecule type" value="Genomic_DNA"/>
</dbReference>
<dbReference type="Pfam" id="PF03466">
    <property type="entry name" value="LysR_substrate"/>
    <property type="match status" value="1"/>
</dbReference>
<gene>
    <name evidence="6" type="primary">syrM1_2</name>
    <name evidence="6" type="ORF">NCTC10359_01594</name>
</gene>
<dbReference type="InterPro" id="IPR036388">
    <property type="entry name" value="WH-like_DNA-bd_sf"/>
</dbReference>
<dbReference type="Pfam" id="PF00126">
    <property type="entry name" value="HTH_1"/>
    <property type="match status" value="1"/>
</dbReference>
<accession>A0A378TSB7</accession>
<dbReference type="InterPro" id="IPR000847">
    <property type="entry name" value="LysR_HTH_N"/>
</dbReference>
<dbReference type="PANTHER" id="PTHR30118:SF15">
    <property type="entry name" value="TRANSCRIPTIONAL REGULATORY PROTEIN"/>
    <property type="match status" value="1"/>
</dbReference>
<keyword evidence="4" id="KW-0804">Transcription</keyword>
<dbReference type="PRINTS" id="PR00039">
    <property type="entry name" value="HTHLYSR"/>
</dbReference>
<dbReference type="GO" id="GO:0003700">
    <property type="term" value="F:DNA-binding transcription factor activity"/>
    <property type="evidence" value="ECO:0007669"/>
    <property type="project" value="InterPro"/>
</dbReference>
<evidence type="ECO:0000313" key="7">
    <source>
        <dbReference type="Proteomes" id="UP000254437"/>
    </source>
</evidence>